<evidence type="ECO:0000313" key="1">
    <source>
        <dbReference type="EMBL" id="AFY64463.1"/>
    </source>
</evidence>
<accession>M9P8F3</accession>
<dbReference type="GO" id="GO:0004519">
    <property type="term" value="F:endonuclease activity"/>
    <property type="evidence" value="ECO:0007669"/>
    <property type="project" value="UniProtKB-KW"/>
</dbReference>
<dbReference type="AlphaFoldDB" id="M9P8F3"/>
<dbReference type="EMBL" id="JX977846">
    <property type="protein sequence ID" value="AFY64422.1"/>
    <property type="molecule type" value="Genomic_DNA"/>
</dbReference>
<gene>
    <name evidence="1" type="primary">orf411</name>
</gene>
<dbReference type="RefSeq" id="YP_007890151.1">
    <property type="nucleotide sequence ID" value="NC_021109.1"/>
</dbReference>
<dbReference type="GeneID" id="15332259"/>
<name>M9P8F3_9CHLO</name>
<proteinExistence type="predicted"/>
<dbReference type="RefSeq" id="YP_007890195.1">
    <property type="nucleotide sequence ID" value="NC_021109.1"/>
</dbReference>
<organism evidence="1">
    <name type="scientific">Pleodorina starrii</name>
    <dbReference type="NCBI Taxonomy" id="330485"/>
    <lineage>
        <taxon>Eukaryota</taxon>
        <taxon>Viridiplantae</taxon>
        <taxon>Chlorophyta</taxon>
        <taxon>core chlorophytes</taxon>
        <taxon>Chlorophyceae</taxon>
        <taxon>CS clade</taxon>
        <taxon>Chlamydomonadales</taxon>
        <taxon>Volvocaceae</taxon>
        <taxon>Pleodorina</taxon>
    </lineage>
</organism>
<geneLocation type="plastid" evidence="1"/>
<keyword evidence="1" id="KW-0378">Hydrolase</keyword>
<protein>
    <submittedName>
        <fullName evidence="1">Putative site-specific DNA endonuclease</fullName>
    </submittedName>
</protein>
<keyword evidence="1" id="KW-0255">Endonuclease</keyword>
<keyword evidence="1" id="KW-0540">Nuclease</keyword>
<reference evidence="1" key="1">
    <citation type="journal article" date="2013" name="Mol. Biol. Evol.">
        <title>Organelle genome complexity scales positively with organism size in volvocine green algae.</title>
        <authorList>
            <person name="Smith D.R."/>
            <person name="Hamaji T."/>
            <person name="Olson B.J."/>
            <person name="Durand P.M."/>
            <person name="Ferris P."/>
            <person name="Michod R.E."/>
            <person name="Featherston J."/>
            <person name="Nozaki H."/>
            <person name="Keeling P.J."/>
        </authorList>
    </citation>
    <scope>NUCLEOTIDE SEQUENCE</scope>
    <source>
        <strain evidence="1">NIES-1363</strain>
    </source>
</reference>
<dbReference type="EMBL" id="JX977846">
    <property type="protein sequence ID" value="AFY64463.1"/>
    <property type="molecule type" value="Genomic_DNA"/>
</dbReference>
<keyword evidence="1" id="KW-0934">Plastid</keyword>
<sequence>MFTLTDENYFWLPKIKTQAQKWDHVIYGITGCVPTRRSEVLWSCSKHPDTGSGIFQHGDQILMKLLADKKHGLTETEIQDLIMTYPGQAFYATRMDLYLKNRTICCRPKLYSNRKKEGYKIFQNLLAKRGDHYNTKYTLLINATDYPGKHYKIPIKCEIHNLVVQYSMHELNTITSCPCPLCRKDPNHKNVAVDIVKRRNAGRLGQVIRHAQRVKEKYKHTCALSNSKYNLQHHHLDGQDFYPETRLVWEHNGICLCSTVHLDYHNNFLKIHSLIATKYSNVTFSLNKDELINVEDNQEIDSSNPDFSLGGAEVSRYTFLEYLRFLIFDIKSNNSQYVNTLNQKMASEHRKINPSSPSFGELGKITLETLEKAIKKYRVEFVGNNWALSSRKDIFFANNIELWNEVENTWQ</sequence>
<dbReference type="GeneID" id="15332311"/>